<dbReference type="GO" id="GO:0140098">
    <property type="term" value="F:catalytic activity, acting on RNA"/>
    <property type="evidence" value="ECO:0007669"/>
    <property type="project" value="UniProtKB-ARBA"/>
</dbReference>
<keyword evidence="6" id="KW-0694">RNA-binding</keyword>
<dbReference type="InterPro" id="IPR006145">
    <property type="entry name" value="PsdUridine_synth_RsuA/RluA"/>
</dbReference>
<proteinExistence type="inferred from homology"/>
<dbReference type="RefSeq" id="WP_097777691.1">
    <property type="nucleotide sequence ID" value="NZ_CP158110.1"/>
</dbReference>
<dbReference type="PANTHER" id="PTHR21600">
    <property type="entry name" value="MITOCHONDRIAL RNA PSEUDOURIDINE SYNTHASE"/>
    <property type="match status" value="1"/>
</dbReference>
<dbReference type="GO" id="GO:0006396">
    <property type="term" value="P:RNA processing"/>
    <property type="evidence" value="ECO:0007669"/>
    <property type="project" value="UniProtKB-ARBA"/>
</dbReference>
<gene>
    <name evidence="8" type="ORF">CGS46_10370</name>
</gene>
<organism evidence="8 9">
    <name type="scientific">Faecalibacterium langellae</name>
    <dbReference type="NCBI Taxonomy" id="3435293"/>
    <lineage>
        <taxon>Bacteria</taxon>
        <taxon>Bacillati</taxon>
        <taxon>Bacillota</taxon>
        <taxon>Clostridia</taxon>
        <taxon>Eubacteriales</taxon>
        <taxon>Oscillospiraceae</taxon>
        <taxon>Faecalibacterium</taxon>
    </lineage>
</organism>
<dbReference type="GO" id="GO:0009982">
    <property type="term" value="F:pseudouridine synthase activity"/>
    <property type="evidence" value="ECO:0007669"/>
    <property type="project" value="InterPro"/>
</dbReference>
<dbReference type="InterPro" id="IPR020103">
    <property type="entry name" value="PsdUridine_synth_cat_dom_sf"/>
</dbReference>
<feature type="domain" description="Pseudouridine synthase RsuA/RluA-like" evidence="7">
    <location>
        <begin position="99"/>
        <end position="257"/>
    </location>
</feature>
<sequence>MKQYTATANDDGVRLSRFVQSVTRDFPTSLLYKSFRNKRVKVNGKKAVPEYRIQAGDLIELYINDEFFPPEGAKTVQKAAPKKKQNQPKVNVIYEDENIAVLYKPTHLLCHSDRTGDANLVDAFTQYLAEKGEYDPHGENRFKPGICNRLDRGTEGLVIAAKSYTALRDMNEIIRTDLLKKEYYTITVGIPQSGRFTAWWEHDEKNNKVSIHAHQSQDERRKQIITDVDVLRTAGPFALCKIGLVTGRTHQIRAHLAYLGRPVLGDIKYGNRKMNERTGTKTQALCAVRVTFLDIPEENTLHYLSGKVVKLKDPQIIKQFDALDKSKNSEENHPA</sequence>
<dbReference type="PANTHER" id="PTHR21600:SF83">
    <property type="entry name" value="PSEUDOURIDYLATE SYNTHASE RPUSD4, MITOCHONDRIAL"/>
    <property type="match status" value="1"/>
</dbReference>
<dbReference type="CDD" id="cd02869">
    <property type="entry name" value="PseudoU_synth_RluA_like"/>
    <property type="match status" value="1"/>
</dbReference>
<evidence type="ECO:0000256" key="6">
    <source>
        <dbReference type="PROSITE-ProRule" id="PRU00182"/>
    </source>
</evidence>
<name>A0A2A6Z9J3_9FIRM</name>
<keyword evidence="3" id="KW-0413">Isomerase</keyword>
<evidence type="ECO:0000256" key="1">
    <source>
        <dbReference type="ARBA" id="ARBA00000073"/>
    </source>
</evidence>
<comment type="caution">
    <text evidence="8">The sequence shown here is derived from an EMBL/GenBank/DDBJ whole genome shotgun (WGS) entry which is preliminary data.</text>
</comment>
<dbReference type="Pfam" id="PF00849">
    <property type="entry name" value="PseudoU_synth_2"/>
    <property type="match status" value="1"/>
</dbReference>
<dbReference type="GO" id="GO:0001522">
    <property type="term" value="P:pseudouridine synthesis"/>
    <property type="evidence" value="ECO:0007669"/>
    <property type="project" value="InterPro"/>
</dbReference>
<dbReference type="InterPro" id="IPR050188">
    <property type="entry name" value="RluA_PseudoU_synthase"/>
</dbReference>
<evidence type="ECO:0000313" key="8">
    <source>
        <dbReference type="EMBL" id="PDX58036.1"/>
    </source>
</evidence>
<dbReference type="Gene3D" id="3.10.290.10">
    <property type="entry name" value="RNA-binding S4 domain"/>
    <property type="match status" value="1"/>
</dbReference>
<accession>A0A2A6Z9J3</accession>
<evidence type="ECO:0000256" key="3">
    <source>
        <dbReference type="ARBA" id="ARBA00023235"/>
    </source>
</evidence>
<evidence type="ECO:0000256" key="4">
    <source>
        <dbReference type="ARBA" id="ARBA00031870"/>
    </source>
</evidence>
<evidence type="ECO:0000313" key="9">
    <source>
        <dbReference type="Proteomes" id="UP000220752"/>
    </source>
</evidence>
<evidence type="ECO:0000259" key="7">
    <source>
        <dbReference type="Pfam" id="PF00849"/>
    </source>
</evidence>
<evidence type="ECO:0000256" key="5">
    <source>
        <dbReference type="ARBA" id="ARBA00033164"/>
    </source>
</evidence>
<dbReference type="EMBL" id="NMTQ01000035">
    <property type="protein sequence ID" value="PDX58036.1"/>
    <property type="molecule type" value="Genomic_DNA"/>
</dbReference>
<dbReference type="Gene3D" id="3.30.2350.10">
    <property type="entry name" value="Pseudouridine synthase"/>
    <property type="match status" value="1"/>
</dbReference>
<comment type="similarity">
    <text evidence="2">Belongs to the pseudouridine synthase RluA family.</text>
</comment>
<evidence type="ECO:0000256" key="2">
    <source>
        <dbReference type="ARBA" id="ARBA00010876"/>
    </source>
</evidence>
<dbReference type="InterPro" id="IPR036986">
    <property type="entry name" value="S4_RNA-bd_sf"/>
</dbReference>
<dbReference type="PROSITE" id="PS50889">
    <property type="entry name" value="S4"/>
    <property type="match status" value="1"/>
</dbReference>
<dbReference type="AlphaFoldDB" id="A0A2A6Z9J3"/>
<reference evidence="8 9" key="1">
    <citation type="journal article" date="2017" name="Front. Microbiol.">
        <title>New Insights into the Diversity of the Genus Faecalibacterium.</title>
        <authorList>
            <person name="Benevides L."/>
            <person name="Burman S."/>
            <person name="Martin R."/>
            <person name="Robert V."/>
            <person name="Thomas M."/>
            <person name="Miquel S."/>
            <person name="Chain F."/>
            <person name="Sokol H."/>
            <person name="Bermudez-Humaran L.G."/>
            <person name="Morrison M."/>
            <person name="Langella P."/>
            <person name="Azevedo V.A."/>
            <person name="Chatel J.M."/>
            <person name="Soares S."/>
        </authorList>
    </citation>
    <scope>NUCLEOTIDE SEQUENCE [LARGE SCALE GENOMIC DNA]</scope>
    <source>
        <strain evidence="9">CNCM I-4540</strain>
    </source>
</reference>
<dbReference type="GO" id="GO:0003723">
    <property type="term" value="F:RNA binding"/>
    <property type="evidence" value="ECO:0007669"/>
    <property type="project" value="UniProtKB-KW"/>
</dbReference>
<keyword evidence="9" id="KW-1185">Reference proteome</keyword>
<dbReference type="SUPFAM" id="SSF55120">
    <property type="entry name" value="Pseudouridine synthase"/>
    <property type="match status" value="1"/>
</dbReference>
<comment type="catalytic activity">
    <reaction evidence="1">
        <text>a uridine in RNA = a pseudouridine in RNA</text>
        <dbReference type="Rhea" id="RHEA:48348"/>
        <dbReference type="Rhea" id="RHEA-COMP:12068"/>
        <dbReference type="Rhea" id="RHEA-COMP:12069"/>
        <dbReference type="ChEBI" id="CHEBI:65314"/>
        <dbReference type="ChEBI" id="CHEBI:65315"/>
    </reaction>
</comment>
<dbReference type="Proteomes" id="UP000220752">
    <property type="component" value="Unassembled WGS sequence"/>
</dbReference>
<protein>
    <recommendedName>
        <fullName evidence="4">RNA pseudouridylate synthase</fullName>
    </recommendedName>
    <alternativeName>
        <fullName evidence="5">RNA-uridine isomerase</fullName>
    </alternativeName>
</protein>